<gene>
    <name evidence="6 9" type="primary">rsmI</name>
    <name evidence="9" type="ORF">P2G67_02700</name>
</gene>
<dbReference type="InterPro" id="IPR000878">
    <property type="entry name" value="4pyrrol_Mease"/>
</dbReference>
<comment type="function">
    <text evidence="6">Catalyzes the 2'-O-methylation of the ribose of cytidine 1402 (C1402) in 16S rRNA.</text>
</comment>
<keyword evidence="5 6" id="KW-0949">S-adenosyl-L-methionine</keyword>
<evidence type="ECO:0000313" key="9">
    <source>
        <dbReference type="EMBL" id="MDF2094883.1"/>
    </source>
</evidence>
<protein>
    <recommendedName>
        <fullName evidence="6">Ribosomal RNA small subunit methyltransferase I</fullName>
        <ecNumber evidence="6">2.1.1.198</ecNumber>
    </recommendedName>
    <alternativeName>
        <fullName evidence="6">16S rRNA 2'-O-ribose C1402 methyltransferase</fullName>
    </alternativeName>
    <alternativeName>
        <fullName evidence="6">rRNA (cytidine-2'-O-)-methyltransferase RsmI</fullName>
    </alternativeName>
</protein>
<dbReference type="SUPFAM" id="SSF53790">
    <property type="entry name" value="Tetrapyrrole methylase"/>
    <property type="match status" value="1"/>
</dbReference>
<dbReference type="Proteomes" id="UP001215503">
    <property type="component" value="Unassembled WGS sequence"/>
</dbReference>
<dbReference type="PANTHER" id="PTHR46111:SF1">
    <property type="entry name" value="RIBOSOMAL RNA SMALL SUBUNIT METHYLTRANSFERASE I"/>
    <property type="match status" value="1"/>
</dbReference>
<evidence type="ECO:0000256" key="1">
    <source>
        <dbReference type="ARBA" id="ARBA00022490"/>
    </source>
</evidence>
<dbReference type="PROSITE" id="PS01296">
    <property type="entry name" value="RSMI"/>
    <property type="match status" value="1"/>
</dbReference>
<proteinExistence type="inferred from homology"/>
<dbReference type="GO" id="GO:0008168">
    <property type="term" value="F:methyltransferase activity"/>
    <property type="evidence" value="ECO:0007669"/>
    <property type="project" value="UniProtKB-KW"/>
</dbReference>
<accession>A0ABT5YJ02</accession>
<evidence type="ECO:0000259" key="7">
    <source>
        <dbReference type="Pfam" id="PF00590"/>
    </source>
</evidence>
<organism evidence="9 10">
    <name type="scientific">Aquibaculum arenosum</name>
    <dbReference type="NCBI Taxonomy" id="3032591"/>
    <lineage>
        <taxon>Bacteria</taxon>
        <taxon>Pseudomonadati</taxon>
        <taxon>Pseudomonadota</taxon>
        <taxon>Alphaproteobacteria</taxon>
        <taxon>Rhodospirillales</taxon>
        <taxon>Rhodovibrionaceae</taxon>
        <taxon>Aquibaculum</taxon>
    </lineage>
</organism>
<dbReference type="Pfam" id="PF00590">
    <property type="entry name" value="TP_methylase"/>
    <property type="match status" value="1"/>
</dbReference>
<evidence type="ECO:0000256" key="6">
    <source>
        <dbReference type="HAMAP-Rule" id="MF_01877"/>
    </source>
</evidence>
<reference evidence="9 10" key="1">
    <citation type="submission" date="2023-03" db="EMBL/GenBank/DDBJ databases">
        <title>Fodinicurvata sp. CAU 1616 isolated from sea sendiment.</title>
        <authorList>
            <person name="Kim W."/>
        </authorList>
    </citation>
    <scope>NUCLEOTIDE SEQUENCE [LARGE SCALE GENOMIC DNA]</scope>
    <source>
        <strain evidence="9 10">CAU 1616</strain>
    </source>
</reference>
<keyword evidence="4 6" id="KW-0808">Transferase</keyword>
<dbReference type="InterPro" id="IPR014776">
    <property type="entry name" value="4pyrrole_Mease_sub2"/>
</dbReference>
<feature type="domain" description="Tetrapyrrole methylase" evidence="7">
    <location>
        <begin position="2"/>
        <end position="197"/>
    </location>
</feature>
<comment type="caution">
    <text evidence="9">The sequence shown here is derived from an EMBL/GenBank/DDBJ whole genome shotgun (WGS) entry which is preliminary data.</text>
</comment>
<evidence type="ECO:0000259" key="8">
    <source>
        <dbReference type="Pfam" id="PF23016"/>
    </source>
</evidence>
<dbReference type="GO" id="GO:0032259">
    <property type="term" value="P:methylation"/>
    <property type="evidence" value="ECO:0007669"/>
    <property type="project" value="UniProtKB-KW"/>
</dbReference>
<evidence type="ECO:0000313" key="10">
    <source>
        <dbReference type="Proteomes" id="UP001215503"/>
    </source>
</evidence>
<dbReference type="PIRSF" id="PIRSF005917">
    <property type="entry name" value="MTase_YraL"/>
    <property type="match status" value="1"/>
</dbReference>
<dbReference type="RefSeq" id="WP_275819857.1">
    <property type="nucleotide sequence ID" value="NZ_JARHUD010000001.1"/>
</dbReference>
<comment type="catalytic activity">
    <reaction evidence="6">
        <text>cytidine(1402) in 16S rRNA + S-adenosyl-L-methionine = 2'-O-methylcytidine(1402) in 16S rRNA + S-adenosyl-L-homocysteine + H(+)</text>
        <dbReference type="Rhea" id="RHEA:42924"/>
        <dbReference type="Rhea" id="RHEA-COMP:10285"/>
        <dbReference type="Rhea" id="RHEA-COMP:10286"/>
        <dbReference type="ChEBI" id="CHEBI:15378"/>
        <dbReference type="ChEBI" id="CHEBI:57856"/>
        <dbReference type="ChEBI" id="CHEBI:59789"/>
        <dbReference type="ChEBI" id="CHEBI:74495"/>
        <dbReference type="ChEBI" id="CHEBI:82748"/>
        <dbReference type="EC" id="2.1.1.198"/>
    </reaction>
</comment>
<keyword evidence="10" id="KW-1185">Reference proteome</keyword>
<keyword evidence="2 6" id="KW-0698">rRNA processing</keyword>
<evidence type="ECO:0000256" key="5">
    <source>
        <dbReference type="ARBA" id="ARBA00022691"/>
    </source>
</evidence>
<dbReference type="EC" id="2.1.1.198" evidence="6"/>
<comment type="similarity">
    <text evidence="6">Belongs to the methyltransferase superfamily. RsmI family.</text>
</comment>
<dbReference type="InterPro" id="IPR018063">
    <property type="entry name" value="SAM_MeTrfase_RsmI_CS"/>
</dbReference>
<feature type="domain" description="RsmI HTH" evidence="8">
    <location>
        <begin position="228"/>
        <end position="270"/>
    </location>
</feature>
<dbReference type="PANTHER" id="PTHR46111">
    <property type="entry name" value="RIBOSOMAL RNA SMALL SUBUNIT METHYLTRANSFERASE I"/>
    <property type="match status" value="1"/>
</dbReference>
<sequence length="276" mass="29767">MVATPIGNLADIGLRALDVLRRADLVACEDTRVTSRLLHAHGIERSLLAYHDHNAERVRPRLIEALRDGKTVALVSDAGTPLVSDPGYKLVQALLDEGLAVTAVPGASAVLMALSLSGLPSDRFFFGGFLPAKTAARRKTLGEVSAVPGTLIFFESPRRLAEALVDAEAVLGGARPAAVARELTKLHEEVQRGPLCDLVAHYRDVPPPRGEIVLLIGPLPEAVQEQSAEEQLDGRLIAALKAETLRDAVDRVAAESGLPRRRVYRRALELERGDER</sequence>
<dbReference type="InterPro" id="IPR053910">
    <property type="entry name" value="RsmI_HTH"/>
</dbReference>
<dbReference type="InterPro" id="IPR008189">
    <property type="entry name" value="rRNA_ssu_MeTfrase_I"/>
</dbReference>
<comment type="subcellular location">
    <subcellularLocation>
        <location evidence="6">Cytoplasm</location>
    </subcellularLocation>
</comment>
<evidence type="ECO:0000256" key="2">
    <source>
        <dbReference type="ARBA" id="ARBA00022552"/>
    </source>
</evidence>
<name>A0ABT5YJ02_9PROT</name>
<dbReference type="Gene3D" id="3.40.1010.10">
    <property type="entry name" value="Cobalt-precorrin-4 Transmethylase, Domain 1"/>
    <property type="match status" value="1"/>
</dbReference>
<keyword evidence="3 6" id="KW-0489">Methyltransferase</keyword>
<dbReference type="HAMAP" id="MF_01877">
    <property type="entry name" value="16SrRNA_methyltr_I"/>
    <property type="match status" value="1"/>
</dbReference>
<dbReference type="InterPro" id="IPR035996">
    <property type="entry name" value="4pyrrol_Methylase_sf"/>
</dbReference>
<dbReference type="NCBIfam" id="TIGR00096">
    <property type="entry name" value="16S rRNA (cytidine(1402)-2'-O)-methyltransferase"/>
    <property type="match status" value="1"/>
</dbReference>
<dbReference type="Gene3D" id="3.30.950.10">
    <property type="entry name" value="Methyltransferase, Cobalt-precorrin-4 Transmethylase, Domain 2"/>
    <property type="match status" value="1"/>
</dbReference>
<evidence type="ECO:0000256" key="4">
    <source>
        <dbReference type="ARBA" id="ARBA00022679"/>
    </source>
</evidence>
<dbReference type="InterPro" id="IPR014777">
    <property type="entry name" value="4pyrrole_Mease_sub1"/>
</dbReference>
<dbReference type="CDD" id="cd11648">
    <property type="entry name" value="RsmI"/>
    <property type="match status" value="1"/>
</dbReference>
<keyword evidence="1 6" id="KW-0963">Cytoplasm</keyword>
<evidence type="ECO:0000256" key="3">
    <source>
        <dbReference type="ARBA" id="ARBA00022603"/>
    </source>
</evidence>
<dbReference type="Pfam" id="PF23016">
    <property type="entry name" value="RsmI_C"/>
    <property type="match status" value="1"/>
</dbReference>
<dbReference type="EMBL" id="JARHUD010000001">
    <property type="protein sequence ID" value="MDF2094883.1"/>
    <property type="molecule type" value="Genomic_DNA"/>
</dbReference>